<name>A0A7Y6B1E2_9SPHN</name>
<evidence type="ECO:0000256" key="1">
    <source>
        <dbReference type="ARBA" id="ARBA00001541"/>
    </source>
</evidence>
<keyword evidence="2 5" id="KW-0489">Methyltransferase</keyword>
<dbReference type="Pfam" id="PF01739">
    <property type="entry name" value="CheR"/>
    <property type="match status" value="1"/>
</dbReference>
<dbReference type="PIRSF" id="PIRSF000410">
    <property type="entry name" value="CheR"/>
    <property type="match status" value="1"/>
</dbReference>
<dbReference type="InterPro" id="IPR026024">
    <property type="entry name" value="Chemotaxis_MeTrfase_CheR"/>
</dbReference>
<accession>A0A7Y6B1E2</accession>
<evidence type="ECO:0000313" key="9">
    <source>
        <dbReference type="Proteomes" id="UP000536441"/>
    </source>
</evidence>
<dbReference type="Proteomes" id="UP000536441">
    <property type="component" value="Unassembled WGS sequence"/>
</dbReference>
<dbReference type="SUPFAM" id="SSF53335">
    <property type="entry name" value="S-adenosyl-L-methionine-dependent methyltransferases"/>
    <property type="match status" value="1"/>
</dbReference>
<comment type="function">
    <text evidence="5">Methylation of the membrane-bound methyl-accepting chemotaxis proteins (MCP) to form gamma-glutamyl methyl ester residues in MCP.</text>
</comment>
<dbReference type="SUPFAM" id="SSF47757">
    <property type="entry name" value="Chemotaxis receptor methyltransferase CheR, N-terminal domain"/>
    <property type="match status" value="1"/>
</dbReference>
<protein>
    <recommendedName>
        <fullName evidence="5">Chemotaxis protein methyltransferase</fullName>
        <ecNumber evidence="5">2.1.1.80</ecNumber>
    </recommendedName>
</protein>
<dbReference type="InterPro" id="IPR036804">
    <property type="entry name" value="CheR_N_sf"/>
</dbReference>
<gene>
    <name evidence="8" type="ORF">HP438_01505</name>
</gene>
<feature type="binding site" evidence="6">
    <location>
        <position position="131"/>
    </location>
    <ligand>
        <name>S-adenosyl-L-methionine</name>
        <dbReference type="ChEBI" id="CHEBI:59789"/>
    </ligand>
</feature>
<dbReference type="PRINTS" id="PR00996">
    <property type="entry name" value="CHERMTFRASE"/>
</dbReference>
<dbReference type="CDD" id="cd02440">
    <property type="entry name" value="AdoMet_MTases"/>
    <property type="match status" value="1"/>
</dbReference>
<keyword evidence="4 5" id="KW-0949">S-adenosyl-L-methionine</keyword>
<dbReference type="EC" id="2.1.1.80" evidence="5"/>
<evidence type="ECO:0000256" key="5">
    <source>
        <dbReference type="PIRNR" id="PIRNR000410"/>
    </source>
</evidence>
<dbReference type="InterPro" id="IPR022642">
    <property type="entry name" value="CheR_C"/>
</dbReference>
<proteinExistence type="predicted"/>
<dbReference type="EMBL" id="JABMCH010000044">
    <property type="protein sequence ID" value="NUU45657.1"/>
    <property type="molecule type" value="Genomic_DNA"/>
</dbReference>
<dbReference type="PANTHER" id="PTHR24422:SF26">
    <property type="entry name" value="CHEMOTAXIS PROTEIN METHYLTRANSFERASE"/>
    <property type="match status" value="1"/>
</dbReference>
<feature type="domain" description="CheR-type methyltransferase" evidence="7">
    <location>
        <begin position="47"/>
        <end position="323"/>
    </location>
</feature>
<evidence type="ECO:0000256" key="3">
    <source>
        <dbReference type="ARBA" id="ARBA00022679"/>
    </source>
</evidence>
<dbReference type="InterPro" id="IPR000780">
    <property type="entry name" value="CheR_MeTrfase"/>
</dbReference>
<evidence type="ECO:0000259" key="7">
    <source>
        <dbReference type="PROSITE" id="PS50123"/>
    </source>
</evidence>
<evidence type="ECO:0000256" key="6">
    <source>
        <dbReference type="PIRSR" id="PIRSR000410-1"/>
    </source>
</evidence>
<dbReference type="InterPro" id="IPR022641">
    <property type="entry name" value="CheR_N"/>
</dbReference>
<dbReference type="InterPro" id="IPR029063">
    <property type="entry name" value="SAM-dependent_MTases_sf"/>
</dbReference>
<dbReference type="Pfam" id="PF03705">
    <property type="entry name" value="CheR_N"/>
    <property type="match status" value="1"/>
</dbReference>
<dbReference type="SMART" id="SM00138">
    <property type="entry name" value="MeTrc"/>
    <property type="match status" value="1"/>
</dbReference>
<dbReference type="PROSITE" id="PS50123">
    <property type="entry name" value="CHER"/>
    <property type="match status" value="1"/>
</dbReference>
<dbReference type="AlphaFoldDB" id="A0A7Y6B1E2"/>
<dbReference type="GO" id="GO:0008983">
    <property type="term" value="F:protein-glutamate O-methyltransferase activity"/>
    <property type="evidence" value="ECO:0007669"/>
    <property type="project" value="UniProtKB-EC"/>
</dbReference>
<feature type="binding site" evidence="6">
    <location>
        <position position="193"/>
    </location>
    <ligand>
        <name>S-adenosyl-L-methionine</name>
        <dbReference type="ChEBI" id="CHEBI:59789"/>
    </ligand>
</feature>
<sequence length="323" mass="36400">MARSPRWPISVWRHDRITYRPSRAAAGPFFPLLTGAVPLSNLAPAAAAPSPDALQRRDFDRISAYVYKECGIRLPPAKMTMIEGRLRRRVRATGLSSLGDYCAWVFQADHLESEREHLLNAVTTNKTDFFREPKHFDYLMGTVMPRLRDEGARRVRVWSAACSTGAEPYTLAMLLDAFAADKGGPDFGILATDLDSEVLRTARRGIYPAAMFDPVPAALRKRYVLSASDPKRDEMRIVPALRSAIGFAQMNLMDERYPVGDPMDIIFCRNVLIYFDKPTQERVVRRLTECLRPGGWLFLGHSESTTGFDLPLTTVSNTVFQRI</sequence>
<organism evidence="8 9">
    <name type="scientific">Sphingomonas zeae</name>
    <dbReference type="NCBI Taxonomy" id="1646122"/>
    <lineage>
        <taxon>Bacteria</taxon>
        <taxon>Pseudomonadati</taxon>
        <taxon>Pseudomonadota</taxon>
        <taxon>Alphaproteobacteria</taxon>
        <taxon>Sphingomonadales</taxon>
        <taxon>Sphingomonadaceae</taxon>
        <taxon>Sphingomonas</taxon>
    </lineage>
</organism>
<feature type="binding site" evidence="6">
    <location>
        <begin position="269"/>
        <end position="270"/>
    </location>
    <ligand>
        <name>S-adenosyl-L-methionine</name>
        <dbReference type="ChEBI" id="CHEBI:59789"/>
    </ligand>
</feature>
<evidence type="ECO:0000256" key="4">
    <source>
        <dbReference type="ARBA" id="ARBA00022691"/>
    </source>
</evidence>
<feature type="binding site" evidence="6">
    <location>
        <position position="167"/>
    </location>
    <ligand>
        <name>S-adenosyl-L-methionine</name>
        <dbReference type="ChEBI" id="CHEBI:59789"/>
    </ligand>
</feature>
<dbReference type="Gene3D" id="3.40.50.150">
    <property type="entry name" value="Vaccinia Virus protein VP39"/>
    <property type="match status" value="1"/>
</dbReference>
<comment type="catalytic activity">
    <reaction evidence="1 5">
        <text>L-glutamyl-[protein] + S-adenosyl-L-methionine = [protein]-L-glutamate 5-O-methyl ester + S-adenosyl-L-homocysteine</text>
        <dbReference type="Rhea" id="RHEA:24452"/>
        <dbReference type="Rhea" id="RHEA-COMP:10208"/>
        <dbReference type="Rhea" id="RHEA-COMP:10311"/>
        <dbReference type="ChEBI" id="CHEBI:29973"/>
        <dbReference type="ChEBI" id="CHEBI:57856"/>
        <dbReference type="ChEBI" id="CHEBI:59789"/>
        <dbReference type="ChEBI" id="CHEBI:82795"/>
        <dbReference type="EC" id="2.1.1.80"/>
    </reaction>
</comment>
<evidence type="ECO:0000313" key="8">
    <source>
        <dbReference type="EMBL" id="NUU45657.1"/>
    </source>
</evidence>
<dbReference type="Gene3D" id="1.10.155.10">
    <property type="entry name" value="Chemotaxis receptor methyltransferase CheR, N-terminal domain"/>
    <property type="match status" value="1"/>
</dbReference>
<dbReference type="InterPro" id="IPR050903">
    <property type="entry name" value="Bact_Chemotaxis_MeTrfase"/>
</dbReference>
<dbReference type="GO" id="GO:0032259">
    <property type="term" value="P:methylation"/>
    <property type="evidence" value="ECO:0007669"/>
    <property type="project" value="UniProtKB-KW"/>
</dbReference>
<reference evidence="8 9" key="1">
    <citation type="submission" date="2020-05" db="EMBL/GenBank/DDBJ databases">
        <title>Genome Sequencing of Type Strains.</title>
        <authorList>
            <person name="Lemaire J.F."/>
            <person name="Inderbitzin P."/>
            <person name="Gregorio O.A."/>
            <person name="Collins S.B."/>
            <person name="Wespe N."/>
            <person name="Knight-Connoni V."/>
        </authorList>
    </citation>
    <scope>NUCLEOTIDE SEQUENCE [LARGE SCALE GENOMIC DNA]</scope>
    <source>
        <strain evidence="8 9">DSM 100049</strain>
    </source>
</reference>
<feature type="binding site" evidence="6">
    <location>
        <position position="125"/>
    </location>
    <ligand>
        <name>S-adenosyl-L-methionine</name>
        <dbReference type="ChEBI" id="CHEBI:59789"/>
    </ligand>
</feature>
<dbReference type="PANTHER" id="PTHR24422">
    <property type="entry name" value="CHEMOTAXIS PROTEIN METHYLTRANSFERASE"/>
    <property type="match status" value="1"/>
</dbReference>
<keyword evidence="9" id="KW-1185">Reference proteome</keyword>
<comment type="caution">
    <text evidence="8">The sequence shown here is derived from an EMBL/GenBank/DDBJ whole genome shotgun (WGS) entry which is preliminary data.</text>
</comment>
<keyword evidence="3 5" id="KW-0808">Transferase</keyword>
<feature type="binding site" evidence="6">
    <location>
        <begin position="251"/>
        <end position="252"/>
    </location>
    <ligand>
        <name>S-adenosyl-L-methionine</name>
        <dbReference type="ChEBI" id="CHEBI:59789"/>
    </ligand>
</feature>
<feature type="binding site" evidence="6">
    <location>
        <position position="127"/>
    </location>
    <ligand>
        <name>S-adenosyl-L-methionine</name>
        <dbReference type="ChEBI" id="CHEBI:59789"/>
    </ligand>
</feature>
<evidence type="ECO:0000256" key="2">
    <source>
        <dbReference type="ARBA" id="ARBA00022603"/>
    </source>
</evidence>